<dbReference type="PANTHER" id="PTHR43283:SF7">
    <property type="entry name" value="BETA-LACTAMASE-RELATED DOMAIN-CONTAINING PROTEIN"/>
    <property type="match status" value="1"/>
</dbReference>
<dbReference type="Proteomes" id="UP000318833">
    <property type="component" value="Unassembled WGS sequence"/>
</dbReference>
<dbReference type="SUPFAM" id="SSF56601">
    <property type="entry name" value="beta-lactamase/transpeptidase-like"/>
    <property type="match status" value="1"/>
</dbReference>
<dbReference type="EMBL" id="VLNR01000005">
    <property type="protein sequence ID" value="TSE10688.1"/>
    <property type="molecule type" value="Genomic_DNA"/>
</dbReference>
<gene>
    <name evidence="2" type="ORF">FOF46_03655</name>
</gene>
<keyword evidence="3" id="KW-1185">Reference proteome</keyword>
<name>A0A554VQ91_9FLAO</name>
<evidence type="ECO:0000313" key="2">
    <source>
        <dbReference type="EMBL" id="TSE10688.1"/>
    </source>
</evidence>
<dbReference type="RefSeq" id="WP_143915490.1">
    <property type="nucleotide sequence ID" value="NZ_CANMIK010000006.1"/>
</dbReference>
<dbReference type="AlphaFoldDB" id="A0A554VQ91"/>
<protein>
    <submittedName>
        <fullName evidence="2">Serine hydrolase</fullName>
    </submittedName>
</protein>
<accession>A0A554VQ91</accession>
<dbReference type="PANTHER" id="PTHR43283">
    <property type="entry name" value="BETA-LACTAMASE-RELATED"/>
    <property type="match status" value="1"/>
</dbReference>
<keyword evidence="2" id="KW-0378">Hydrolase</keyword>
<dbReference type="InterPro" id="IPR001466">
    <property type="entry name" value="Beta-lactam-related"/>
</dbReference>
<reference evidence="2 3" key="1">
    <citation type="submission" date="2019-07" db="EMBL/GenBank/DDBJ databases">
        <title>The draft genome sequence of Aquimarina algiphila M91.</title>
        <authorList>
            <person name="Meng X."/>
        </authorList>
    </citation>
    <scope>NUCLEOTIDE SEQUENCE [LARGE SCALE GENOMIC DNA]</scope>
    <source>
        <strain evidence="2 3">M91</strain>
    </source>
</reference>
<evidence type="ECO:0000313" key="3">
    <source>
        <dbReference type="Proteomes" id="UP000318833"/>
    </source>
</evidence>
<comment type="caution">
    <text evidence="2">The sequence shown here is derived from an EMBL/GenBank/DDBJ whole genome shotgun (WGS) entry which is preliminary data.</text>
</comment>
<dbReference type="GO" id="GO:0016787">
    <property type="term" value="F:hydrolase activity"/>
    <property type="evidence" value="ECO:0007669"/>
    <property type="project" value="UniProtKB-KW"/>
</dbReference>
<sequence>MKKVVIYSIAITLLMNASCSDNESTDQTSDETIITDTTNNNTLYFPPIDSAIWETLSVQELGWNTNKEQPLYDFLEAKGTKAFIILKNGKIVIEKYFNGSIATDINPWYSAGKTLTAFTVGIAQEENLLDIDEPSATYLGSGWANISKEQEDAITIRSHLTMTTGLDYTITNQNCTDPDCLTYLNAPDNFWYYHNATYTLVTDIISKASNQDYNVYFDTKVKNKIGMDGSWIKLGFSNIYYSTALSMARFGLLNLNKGAWDSTEVLNDTNYFSEMTTTSQVLNQSYGYLWWLNGKPSFRAPGFEILFMSELIPEAPDDLIAGLGKNDQKLYIVPSQNLVVVRMGNDTGEALLGPSSFDNDLWERINALIN</sequence>
<dbReference type="InterPro" id="IPR050789">
    <property type="entry name" value="Diverse_Enzym_Activities"/>
</dbReference>
<feature type="domain" description="Beta-lactamase-related" evidence="1">
    <location>
        <begin position="82"/>
        <end position="349"/>
    </location>
</feature>
<proteinExistence type="predicted"/>
<organism evidence="2 3">
    <name type="scientific">Aquimarina algiphila</name>
    <dbReference type="NCBI Taxonomy" id="2047982"/>
    <lineage>
        <taxon>Bacteria</taxon>
        <taxon>Pseudomonadati</taxon>
        <taxon>Bacteroidota</taxon>
        <taxon>Flavobacteriia</taxon>
        <taxon>Flavobacteriales</taxon>
        <taxon>Flavobacteriaceae</taxon>
        <taxon>Aquimarina</taxon>
    </lineage>
</organism>
<evidence type="ECO:0000259" key="1">
    <source>
        <dbReference type="Pfam" id="PF00144"/>
    </source>
</evidence>
<dbReference type="Gene3D" id="3.40.710.10">
    <property type="entry name" value="DD-peptidase/beta-lactamase superfamily"/>
    <property type="match status" value="1"/>
</dbReference>
<dbReference type="Pfam" id="PF00144">
    <property type="entry name" value="Beta-lactamase"/>
    <property type="match status" value="1"/>
</dbReference>
<dbReference type="OrthoDB" id="1185352at2"/>
<dbReference type="InterPro" id="IPR012338">
    <property type="entry name" value="Beta-lactam/transpept-like"/>
</dbReference>